<accession>A0ABX2PYH1</accession>
<name>A0ABX2PYH1_9BACT</name>
<sequence>MSFFSFTNSVDTQTAIRLAFTSTTTQPMSDAGAPPPLPPGTRQRYREIKAQAHCRTHARSTPHSSAKRW</sequence>
<gene>
    <name evidence="1" type="ORF">HW556_02465</name>
</gene>
<proteinExistence type="predicted"/>
<dbReference type="Proteomes" id="UP000626554">
    <property type="component" value="Unassembled WGS sequence"/>
</dbReference>
<dbReference type="EMBL" id="JABKAV010000004">
    <property type="protein sequence ID" value="NVO83735.1"/>
    <property type="molecule type" value="Genomic_DNA"/>
</dbReference>
<protein>
    <submittedName>
        <fullName evidence="1">Uncharacterized protein</fullName>
    </submittedName>
</protein>
<reference evidence="1 2" key="1">
    <citation type="submission" date="2020-05" db="EMBL/GenBank/DDBJ databases">
        <title>Hymenobacter terrestris sp. nov. and Hymenobacter lapidiphilus sp. nov., isolated from regoliths in Antarctica.</title>
        <authorList>
            <person name="Sedlacek I."/>
            <person name="Pantucek R."/>
            <person name="Zeman M."/>
            <person name="Holochova P."/>
            <person name="Kralova S."/>
            <person name="Stankova E."/>
            <person name="Sedo O."/>
            <person name="Micenkova L."/>
            <person name="Svec P."/>
            <person name="Gupta V."/>
            <person name="Sood U."/>
            <person name="Korpole U.S."/>
            <person name="Lal R."/>
        </authorList>
    </citation>
    <scope>NUCLEOTIDE SEQUENCE [LARGE SCALE GENOMIC DNA]</scope>
    <source>
        <strain evidence="1 2">P5252</strain>
    </source>
</reference>
<comment type="caution">
    <text evidence="1">The sequence shown here is derived from an EMBL/GenBank/DDBJ whole genome shotgun (WGS) entry which is preliminary data.</text>
</comment>
<evidence type="ECO:0000313" key="2">
    <source>
        <dbReference type="Proteomes" id="UP000626554"/>
    </source>
</evidence>
<keyword evidence="2" id="KW-1185">Reference proteome</keyword>
<evidence type="ECO:0000313" key="1">
    <source>
        <dbReference type="EMBL" id="NVO83735.1"/>
    </source>
</evidence>
<organism evidence="1 2">
    <name type="scientific">Hymenobacter terrestris</name>
    <dbReference type="NCBI Taxonomy" id="2748310"/>
    <lineage>
        <taxon>Bacteria</taxon>
        <taxon>Pseudomonadati</taxon>
        <taxon>Bacteroidota</taxon>
        <taxon>Cytophagia</taxon>
        <taxon>Cytophagales</taxon>
        <taxon>Hymenobacteraceae</taxon>
        <taxon>Hymenobacter</taxon>
    </lineage>
</organism>
<dbReference type="RefSeq" id="WP_176897657.1">
    <property type="nucleotide sequence ID" value="NZ_JABKAV010000004.1"/>
</dbReference>